<sequence>MSQLQSVEALYKELHAEWSKKPQNLKKCGQLLDQLKVALTKLAFLPTKDVASTKAEMVISRNVLEIAVEYSVATKDIPAFERYMSQLKCYYYDYKKQIGESENMFKLLGLNLLYLLSVNRVAEFHTELELLSAEIIHTNKYIGPILALEQYIMEGRYNKIFQAKSCVPSEIYCYFMDILLCTVRDEIAGCIEKAYDKISVQDSAKRLNLKTADEVKNFGKKRNWHLDNDGVYNFVDDKTVKPKEILPSVELAEQAIFYARELEMIV</sequence>
<dbReference type="InterPro" id="IPR000717">
    <property type="entry name" value="PCI_dom"/>
</dbReference>
<dbReference type="PANTHER" id="PTHR12387:SF0">
    <property type="entry name" value="26S PROTEASOME NON-ATPASE REGULATORY SUBUNIT 8"/>
    <property type="match status" value="1"/>
</dbReference>
<evidence type="ECO:0000256" key="4">
    <source>
        <dbReference type="ARBA" id="ARBA00062283"/>
    </source>
</evidence>
<dbReference type="EMBL" id="GFDG01001953">
    <property type="protein sequence ID" value="JAV16846.1"/>
    <property type="molecule type" value="Transcribed_RNA"/>
</dbReference>
<proteinExistence type="inferred from homology"/>
<evidence type="ECO:0000259" key="6">
    <source>
        <dbReference type="PROSITE" id="PS50250"/>
    </source>
</evidence>
<evidence type="ECO:0000256" key="2">
    <source>
        <dbReference type="ARBA" id="ARBA00014939"/>
    </source>
</evidence>
<evidence type="ECO:0000256" key="5">
    <source>
        <dbReference type="ARBA" id="ARBA00078986"/>
    </source>
</evidence>
<evidence type="ECO:0000256" key="1">
    <source>
        <dbReference type="ARBA" id="ARBA00009627"/>
    </source>
</evidence>
<feature type="domain" description="PCI" evidence="6">
    <location>
        <begin position="78"/>
        <end position="250"/>
    </location>
</feature>
<dbReference type="InterPro" id="IPR006746">
    <property type="entry name" value="26S_Psome_Rpn12"/>
</dbReference>
<dbReference type="Pfam" id="PF10075">
    <property type="entry name" value="CSN8_PSD8_EIF3K"/>
    <property type="match status" value="1"/>
</dbReference>
<keyword evidence="3 7" id="KW-0647">Proteasome</keyword>
<evidence type="ECO:0000313" key="7">
    <source>
        <dbReference type="EMBL" id="JAV16846.1"/>
    </source>
</evidence>
<dbReference type="AlphaFoldDB" id="A0A1L8EDV3"/>
<dbReference type="InterPro" id="IPR033464">
    <property type="entry name" value="CSN8_PSD8_EIF3K"/>
</dbReference>
<dbReference type="GO" id="GO:0005634">
    <property type="term" value="C:nucleus"/>
    <property type="evidence" value="ECO:0007669"/>
    <property type="project" value="TreeGrafter"/>
</dbReference>
<protein>
    <recommendedName>
        <fullName evidence="2">26S proteasome non-ATPase regulatory subunit 8</fullName>
    </recommendedName>
    <alternativeName>
        <fullName evidence="5">26S proteasome regulatory subunit RPN12</fullName>
    </alternativeName>
</protein>
<comment type="similarity">
    <text evidence="1">Belongs to the proteasome subunit S14 family.</text>
</comment>
<comment type="subunit">
    <text evidence="4">Component of the 19S proteasome regulatory particle complex. The 26S proteasome consists of a 20S core particle (CP) and two 19S regulatory subunits (RP). The regulatory particle is made of a lid composed of 9 subunits including PSMD8, a base containing 6 ATPases and few additional components. Interacts with DDI2. Interacts with TASOR.</text>
</comment>
<dbReference type="GO" id="GO:0005829">
    <property type="term" value="C:cytosol"/>
    <property type="evidence" value="ECO:0007669"/>
    <property type="project" value="TreeGrafter"/>
</dbReference>
<accession>A0A1L8EDV3</accession>
<dbReference type="Gene3D" id="1.25.40.990">
    <property type="match status" value="1"/>
</dbReference>
<dbReference type="FunFam" id="1.25.40.990:FF:000001">
    <property type="entry name" value="26S proteasome non-ATPase regulatory subunit"/>
    <property type="match status" value="1"/>
</dbReference>
<reference evidence="7" key="1">
    <citation type="submission" date="2017-01" db="EMBL/GenBank/DDBJ databases">
        <title>An insight into the sialome and mialome of the horn fly, Haematobia irritans.</title>
        <authorList>
            <person name="Breijo M."/>
            <person name="Boiani M."/>
            <person name="Ures X."/>
            <person name="Rocha S."/>
            <person name="Sequeira M."/>
            <person name="Ribeiro J.M."/>
        </authorList>
    </citation>
    <scope>NUCLEOTIDE SEQUENCE</scope>
</reference>
<organism evidence="7">
    <name type="scientific">Haematobia irritans</name>
    <name type="common">Horn fly</name>
    <name type="synonym">Conops irritans</name>
    <dbReference type="NCBI Taxonomy" id="7368"/>
    <lineage>
        <taxon>Eukaryota</taxon>
        <taxon>Metazoa</taxon>
        <taxon>Ecdysozoa</taxon>
        <taxon>Arthropoda</taxon>
        <taxon>Hexapoda</taxon>
        <taxon>Insecta</taxon>
        <taxon>Pterygota</taxon>
        <taxon>Neoptera</taxon>
        <taxon>Endopterygota</taxon>
        <taxon>Diptera</taxon>
        <taxon>Brachycera</taxon>
        <taxon>Muscomorpha</taxon>
        <taxon>Muscoidea</taxon>
        <taxon>Muscidae</taxon>
        <taxon>Haematobia</taxon>
    </lineage>
</organism>
<name>A0A1L8EDV3_HAEIR</name>
<dbReference type="GO" id="GO:0043161">
    <property type="term" value="P:proteasome-mediated ubiquitin-dependent protein catabolic process"/>
    <property type="evidence" value="ECO:0007669"/>
    <property type="project" value="TreeGrafter"/>
</dbReference>
<dbReference type="PANTHER" id="PTHR12387">
    <property type="entry name" value="26S PROTEASOME NON-ATPASE REGULATORY SUBUNIT 8"/>
    <property type="match status" value="1"/>
</dbReference>
<dbReference type="GO" id="GO:0008541">
    <property type="term" value="C:proteasome regulatory particle, lid subcomplex"/>
    <property type="evidence" value="ECO:0007669"/>
    <property type="project" value="TreeGrafter"/>
</dbReference>
<evidence type="ECO:0000256" key="3">
    <source>
        <dbReference type="ARBA" id="ARBA00022942"/>
    </source>
</evidence>
<dbReference type="PROSITE" id="PS50250">
    <property type="entry name" value="PCI"/>
    <property type="match status" value="1"/>
</dbReference>